<sequence>MSSNRLSQSASATSWFDGKPHIRVYTLSGDGNVKESCWDKDHWYAGALTDQFQANCAPGATSWLDGGQIHLRVYSTTLTDGFQEFCWDKDSWYVGAFKGT</sequence>
<evidence type="ECO:0008006" key="3">
    <source>
        <dbReference type="Google" id="ProtNLM"/>
    </source>
</evidence>
<dbReference type="Gene3D" id="2.40.128.190">
    <property type="match status" value="1"/>
</dbReference>
<name>A0A4P2Q798_SORCE</name>
<dbReference type="InterPro" id="IPR012475">
    <property type="entry name" value="Fungal_lectin"/>
</dbReference>
<protein>
    <recommendedName>
        <fullName evidence="3">Fucose-binding lectin protein</fullName>
    </recommendedName>
</protein>
<organism evidence="1 2">
    <name type="scientific">Sorangium cellulosum</name>
    <name type="common">Polyangium cellulosum</name>
    <dbReference type="NCBI Taxonomy" id="56"/>
    <lineage>
        <taxon>Bacteria</taxon>
        <taxon>Pseudomonadati</taxon>
        <taxon>Myxococcota</taxon>
        <taxon>Polyangia</taxon>
        <taxon>Polyangiales</taxon>
        <taxon>Polyangiaceae</taxon>
        <taxon>Sorangium</taxon>
    </lineage>
</organism>
<dbReference type="SUPFAM" id="SSF89372">
    <property type="entry name" value="Fucose-specific lectin"/>
    <property type="match status" value="1"/>
</dbReference>
<dbReference type="OrthoDB" id="7567452at2"/>
<dbReference type="Proteomes" id="UP000295781">
    <property type="component" value="Chromosome"/>
</dbReference>
<accession>A0A4P2Q798</accession>
<proteinExistence type="predicted"/>
<reference evidence="1 2" key="1">
    <citation type="submission" date="2015-09" db="EMBL/GenBank/DDBJ databases">
        <title>Sorangium comparison.</title>
        <authorList>
            <person name="Zaburannyi N."/>
            <person name="Bunk B."/>
            <person name="Overmann J."/>
            <person name="Mueller R."/>
        </authorList>
    </citation>
    <scope>NUCLEOTIDE SEQUENCE [LARGE SCALE GENOMIC DNA]</scope>
    <source>
        <strain evidence="1 2">So ceGT47</strain>
    </source>
</reference>
<dbReference type="RefSeq" id="WP_129352269.1">
    <property type="nucleotide sequence ID" value="NZ_CP012670.1"/>
</dbReference>
<evidence type="ECO:0000313" key="2">
    <source>
        <dbReference type="Proteomes" id="UP000295781"/>
    </source>
</evidence>
<evidence type="ECO:0000313" key="1">
    <source>
        <dbReference type="EMBL" id="AUX25387.1"/>
    </source>
</evidence>
<dbReference type="AlphaFoldDB" id="A0A4P2Q798"/>
<dbReference type="Pfam" id="PF07938">
    <property type="entry name" value="Fungal_lectin"/>
    <property type="match status" value="1"/>
</dbReference>
<gene>
    <name evidence="1" type="ORF">SOCEGT47_059320</name>
</gene>
<dbReference type="EMBL" id="CP012670">
    <property type="protein sequence ID" value="AUX25387.1"/>
    <property type="molecule type" value="Genomic_DNA"/>
</dbReference>